<sequence length="100" mass="11259">MEIQYARLNKGKPLEQLYVRALEMGIYLVEVDQGQGLALLYNGDRPMRFHSLTLVKKAFVDFTVKQAKLCHESPYDEMIGNGPVSAESMELPLNMKLGAV</sequence>
<evidence type="ECO:0008006" key="3">
    <source>
        <dbReference type="Google" id="ProtNLM"/>
    </source>
</evidence>
<organism evidence="1 2">
    <name type="scientific">Saliniradius amylolyticus</name>
    <dbReference type="NCBI Taxonomy" id="2183582"/>
    <lineage>
        <taxon>Bacteria</taxon>
        <taxon>Pseudomonadati</taxon>
        <taxon>Pseudomonadota</taxon>
        <taxon>Gammaproteobacteria</taxon>
        <taxon>Alteromonadales</taxon>
        <taxon>Alteromonadaceae</taxon>
        <taxon>Saliniradius</taxon>
    </lineage>
</organism>
<dbReference type="Proteomes" id="UP000245728">
    <property type="component" value="Chromosome"/>
</dbReference>
<dbReference type="EMBL" id="CP029347">
    <property type="protein sequence ID" value="AWL13415.1"/>
    <property type="molecule type" value="Genomic_DNA"/>
</dbReference>
<name>A0A2S2E701_9ALTE</name>
<evidence type="ECO:0000313" key="2">
    <source>
        <dbReference type="Proteomes" id="UP000245728"/>
    </source>
</evidence>
<keyword evidence="2" id="KW-1185">Reference proteome</keyword>
<accession>A0A2S2E701</accession>
<dbReference type="Pfam" id="PF20090">
    <property type="entry name" value="DUF6482"/>
    <property type="match status" value="1"/>
</dbReference>
<dbReference type="OrthoDB" id="5600613at2"/>
<proteinExistence type="predicted"/>
<gene>
    <name evidence="1" type="ORF">HMF8227_02967</name>
</gene>
<dbReference type="InterPro" id="IPR045508">
    <property type="entry name" value="DUF6482"/>
</dbReference>
<reference evidence="1 2" key="1">
    <citation type="submission" date="2018-05" db="EMBL/GenBank/DDBJ databases">
        <title>Salinimonas sp. HMF8227 Genome sequencing and assembly.</title>
        <authorList>
            <person name="Kang H."/>
            <person name="Kang J."/>
            <person name="Cha I."/>
            <person name="Kim H."/>
            <person name="Joh K."/>
        </authorList>
    </citation>
    <scope>NUCLEOTIDE SEQUENCE [LARGE SCALE GENOMIC DNA]</scope>
    <source>
        <strain evidence="1 2">HMF8227</strain>
    </source>
</reference>
<dbReference type="AlphaFoldDB" id="A0A2S2E701"/>
<protein>
    <recommendedName>
        <fullName evidence="3">Na(+)-translocating NADH-quinone reductase subunit B</fullName>
    </recommendedName>
</protein>
<dbReference type="RefSeq" id="WP_109340914.1">
    <property type="nucleotide sequence ID" value="NZ_CP029347.1"/>
</dbReference>
<dbReference type="KEGG" id="salh:HMF8227_02967"/>
<evidence type="ECO:0000313" key="1">
    <source>
        <dbReference type="EMBL" id="AWL13415.1"/>
    </source>
</evidence>